<comment type="caution">
    <text evidence="3">The sequence shown here is derived from an EMBL/GenBank/DDBJ whole genome shotgun (WGS) entry which is preliminary data.</text>
</comment>
<dbReference type="Proteomes" id="UP000549394">
    <property type="component" value="Unassembled WGS sequence"/>
</dbReference>
<gene>
    <name evidence="3" type="ORF">DGYR_LOCUS13547</name>
</gene>
<sequence>MNGNFNPQNYVAMYQNRMENLLIIHLRLPKTTTYKLKLFAGLQNVKTELQKCLHYKIQYTKQQESEKINPFPTVKNTELGRIYHSPIGNPRNLSPANGIFNTDENFAEISFEVDDEDYQFYVDLTSLKYNSTTLKQYCITTFENGIVIVKLFFPSCWRIRLGKLYYGETVKLQISGFHGYGIRAYLTENSQDIINFTPENDIWTCYVQVCRGLGDLIIDAAYSKRTQHFSEILRYKDFHTTAQLSHSDVYDDETLLNEEEREEEEKEKEENEEEEEEGEEEEEEEKKEGEKGEEEEEEEEKKIQVEKKVLENMAGTAPDYEEKRDQMESAESSHKKETFWNKNDEASYSEEENDITAIQSGGECNTKITHIFQLYVCVMIGEEQTTEENRPATDIVNPDQQSSINNSPCYVEIRETLYNIRKMYLHGKDGENVDGEQTHEKEKDDDDDNIDNQAEVDYQSDIDRDTDTESSTDTESYTSTESYTDTDSELTTSSSDEEAIETNSKGDTKNKDAEYSTKVIDETVKTPINEYKEQPTVVVHEETGQDNKNLALKLEINTNTTKEEMHLNPIKTELIRAISNKDYKKFKKAIKPASVEPVNYSLRKELWKANRLLNNLKEIKRSQNRILKMDQRCIAELHNYTKPPSVVHTVMKAALLILSIPESESKKWNECQKHIKFVSSQSIIKKIRKLKILKVHPGIIIRAQEMISSVDLQQVREARAATASFFLWICKSVKVFKRVHQKKLSKFRSANITEQKRFFGR</sequence>
<name>A0A7I8WDV7_9ANNE</name>
<keyword evidence="4" id="KW-1185">Reference proteome</keyword>
<organism evidence="3 4">
    <name type="scientific">Dimorphilus gyrociliatus</name>
    <dbReference type="NCBI Taxonomy" id="2664684"/>
    <lineage>
        <taxon>Eukaryota</taxon>
        <taxon>Metazoa</taxon>
        <taxon>Spiralia</taxon>
        <taxon>Lophotrochozoa</taxon>
        <taxon>Annelida</taxon>
        <taxon>Polychaeta</taxon>
        <taxon>Polychaeta incertae sedis</taxon>
        <taxon>Dinophilidae</taxon>
        <taxon>Dimorphilus</taxon>
    </lineage>
</organism>
<feature type="compositionally biased region" description="Low complexity" evidence="1">
    <location>
        <begin position="473"/>
        <end position="494"/>
    </location>
</feature>
<dbReference type="AlphaFoldDB" id="A0A7I8WDV7"/>
<protein>
    <submittedName>
        <fullName evidence="3">DgyrCDS14453</fullName>
    </submittedName>
</protein>
<feature type="compositionally biased region" description="Basic and acidic residues" evidence="1">
    <location>
        <begin position="428"/>
        <end position="442"/>
    </location>
</feature>
<evidence type="ECO:0000313" key="4">
    <source>
        <dbReference type="Proteomes" id="UP000549394"/>
    </source>
</evidence>
<feature type="region of interest" description="Disordered" evidence="1">
    <location>
        <begin position="249"/>
        <end position="347"/>
    </location>
</feature>
<dbReference type="OrthoDB" id="6129702at2759"/>
<feature type="compositionally biased region" description="Basic and acidic residues" evidence="1">
    <location>
        <begin position="320"/>
        <end position="345"/>
    </location>
</feature>
<dbReference type="Pfam" id="PF23265">
    <property type="entry name" value="Ig-like_KY"/>
    <property type="match status" value="1"/>
</dbReference>
<feature type="domain" description="KY-like immunoglobulin-like" evidence="2">
    <location>
        <begin position="10"/>
        <end position="66"/>
    </location>
</feature>
<evidence type="ECO:0000313" key="3">
    <source>
        <dbReference type="EMBL" id="CAD5126299.1"/>
    </source>
</evidence>
<feature type="compositionally biased region" description="Basic and acidic residues" evidence="1">
    <location>
        <begin position="504"/>
        <end position="513"/>
    </location>
</feature>
<evidence type="ECO:0000256" key="1">
    <source>
        <dbReference type="SAM" id="MobiDB-lite"/>
    </source>
</evidence>
<feature type="region of interest" description="Disordered" evidence="1">
    <location>
        <begin position="428"/>
        <end position="513"/>
    </location>
</feature>
<evidence type="ECO:0000259" key="2">
    <source>
        <dbReference type="Pfam" id="PF23265"/>
    </source>
</evidence>
<dbReference type="EMBL" id="CAJFCJ010000040">
    <property type="protein sequence ID" value="CAD5126299.1"/>
    <property type="molecule type" value="Genomic_DNA"/>
</dbReference>
<accession>A0A7I8WDV7</accession>
<reference evidence="3 4" key="1">
    <citation type="submission" date="2020-08" db="EMBL/GenBank/DDBJ databases">
        <authorList>
            <person name="Hejnol A."/>
        </authorList>
    </citation>
    <scope>NUCLEOTIDE SEQUENCE [LARGE SCALE GENOMIC DNA]</scope>
</reference>
<feature type="compositionally biased region" description="Basic and acidic residues" evidence="1">
    <location>
        <begin position="300"/>
        <end position="310"/>
    </location>
</feature>
<dbReference type="Gene3D" id="1.20.920.60">
    <property type="match status" value="1"/>
</dbReference>
<feature type="compositionally biased region" description="Acidic residues" evidence="1">
    <location>
        <begin position="250"/>
        <end position="299"/>
    </location>
</feature>
<proteinExistence type="predicted"/>
<dbReference type="InterPro" id="IPR056564">
    <property type="entry name" value="Ig-like_KY"/>
</dbReference>